<organism evidence="1 2">
    <name type="scientific">Helianthus annuus</name>
    <name type="common">Common sunflower</name>
    <dbReference type="NCBI Taxonomy" id="4232"/>
    <lineage>
        <taxon>Eukaryota</taxon>
        <taxon>Viridiplantae</taxon>
        <taxon>Streptophyta</taxon>
        <taxon>Embryophyta</taxon>
        <taxon>Tracheophyta</taxon>
        <taxon>Spermatophyta</taxon>
        <taxon>Magnoliopsida</taxon>
        <taxon>eudicotyledons</taxon>
        <taxon>Gunneridae</taxon>
        <taxon>Pentapetalae</taxon>
        <taxon>asterids</taxon>
        <taxon>campanulids</taxon>
        <taxon>Asterales</taxon>
        <taxon>Asteraceae</taxon>
        <taxon>Asteroideae</taxon>
        <taxon>Heliantheae alliance</taxon>
        <taxon>Heliantheae</taxon>
        <taxon>Helianthus</taxon>
    </lineage>
</organism>
<gene>
    <name evidence="1" type="ORF">HanXRQr2_Chr14g0660191</name>
</gene>
<keyword evidence="2" id="KW-1185">Reference proteome</keyword>
<sequence length="110" mass="12718">MFFIINSISTVRRINISCTLIFHLSKKYSIKLCVFDLGLITNSFMWSYVTRPLPRNIQKRNLGGHTEDKPNTDLQALDDLMTDGYIEERGINDNLFPFLQAWLYVKPGSS</sequence>
<reference evidence="1" key="2">
    <citation type="submission" date="2020-06" db="EMBL/GenBank/DDBJ databases">
        <title>Helianthus annuus Genome sequencing and assembly Release 2.</title>
        <authorList>
            <person name="Gouzy J."/>
            <person name="Langlade N."/>
            <person name="Munos S."/>
        </authorList>
    </citation>
    <scope>NUCLEOTIDE SEQUENCE</scope>
    <source>
        <tissue evidence="1">Leaves</tissue>
    </source>
</reference>
<comment type="caution">
    <text evidence="1">The sequence shown here is derived from an EMBL/GenBank/DDBJ whole genome shotgun (WGS) entry which is preliminary data.</text>
</comment>
<proteinExistence type="predicted"/>
<dbReference type="EMBL" id="MNCJ02000329">
    <property type="protein sequence ID" value="KAF5770505.1"/>
    <property type="molecule type" value="Genomic_DNA"/>
</dbReference>
<evidence type="ECO:0000313" key="2">
    <source>
        <dbReference type="Proteomes" id="UP000215914"/>
    </source>
</evidence>
<reference evidence="1" key="1">
    <citation type="journal article" date="2017" name="Nature">
        <title>The sunflower genome provides insights into oil metabolism, flowering and Asterid evolution.</title>
        <authorList>
            <person name="Badouin H."/>
            <person name="Gouzy J."/>
            <person name="Grassa C.J."/>
            <person name="Murat F."/>
            <person name="Staton S.E."/>
            <person name="Cottret L."/>
            <person name="Lelandais-Briere C."/>
            <person name="Owens G.L."/>
            <person name="Carrere S."/>
            <person name="Mayjonade B."/>
            <person name="Legrand L."/>
            <person name="Gill N."/>
            <person name="Kane N.C."/>
            <person name="Bowers J.E."/>
            <person name="Hubner S."/>
            <person name="Bellec A."/>
            <person name="Berard A."/>
            <person name="Berges H."/>
            <person name="Blanchet N."/>
            <person name="Boniface M.C."/>
            <person name="Brunel D."/>
            <person name="Catrice O."/>
            <person name="Chaidir N."/>
            <person name="Claudel C."/>
            <person name="Donnadieu C."/>
            <person name="Faraut T."/>
            <person name="Fievet G."/>
            <person name="Helmstetter N."/>
            <person name="King M."/>
            <person name="Knapp S.J."/>
            <person name="Lai Z."/>
            <person name="Le Paslier M.C."/>
            <person name="Lippi Y."/>
            <person name="Lorenzon L."/>
            <person name="Mandel J.R."/>
            <person name="Marage G."/>
            <person name="Marchand G."/>
            <person name="Marquand E."/>
            <person name="Bret-Mestries E."/>
            <person name="Morien E."/>
            <person name="Nambeesan S."/>
            <person name="Nguyen T."/>
            <person name="Pegot-Espagnet P."/>
            <person name="Pouilly N."/>
            <person name="Raftis F."/>
            <person name="Sallet E."/>
            <person name="Schiex T."/>
            <person name="Thomas J."/>
            <person name="Vandecasteele C."/>
            <person name="Vares D."/>
            <person name="Vear F."/>
            <person name="Vautrin S."/>
            <person name="Crespi M."/>
            <person name="Mangin B."/>
            <person name="Burke J.M."/>
            <person name="Salse J."/>
            <person name="Munos S."/>
            <person name="Vincourt P."/>
            <person name="Rieseberg L.H."/>
            <person name="Langlade N.B."/>
        </authorList>
    </citation>
    <scope>NUCLEOTIDE SEQUENCE</scope>
    <source>
        <tissue evidence="1">Leaves</tissue>
    </source>
</reference>
<dbReference type="Proteomes" id="UP000215914">
    <property type="component" value="Unassembled WGS sequence"/>
</dbReference>
<dbReference type="Gramene" id="mRNA:HanXRQr2_Chr14g0660191">
    <property type="protein sequence ID" value="mRNA:HanXRQr2_Chr14g0660191"/>
    <property type="gene ID" value="HanXRQr2_Chr14g0660191"/>
</dbReference>
<name>A0A9K3EAZ4_HELAN</name>
<protein>
    <submittedName>
        <fullName evidence="1">Uncharacterized protein</fullName>
    </submittedName>
</protein>
<evidence type="ECO:0000313" key="1">
    <source>
        <dbReference type="EMBL" id="KAF5770505.1"/>
    </source>
</evidence>
<dbReference type="AlphaFoldDB" id="A0A9K3EAZ4"/>
<accession>A0A9K3EAZ4</accession>